<dbReference type="GO" id="GO:0008234">
    <property type="term" value="F:cysteine-type peptidase activity"/>
    <property type="evidence" value="ECO:0007669"/>
    <property type="project" value="InterPro"/>
</dbReference>
<keyword evidence="4" id="KW-0732">Signal</keyword>
<dbReference type="Pfam" id="PF13290">
    <property type="entry name" value="CHB_HEX_C_1"/>
    <property type="match status" value="2"/>
</dbReference>
<dbReference type="SUPFAM" id="SSF89260">
    <property type="entry name" value="Collagen-binding domain"/>
    <property type="match status" value="1"/>
</dbReference>
<dbReference type="Pfam" id="PF18560">
    <property type="entry name" value="Lectin_like"/>
    <property type="match status" value="1"/>
</dbReference>
<evidence type="ECO:0000313" key="9">
    <source>
        <dbReference type="Proteomes" id="UP000034076"/>
    </source>
</evidence>
<evidence type="ECO:0000259" key="6">
    <source>
        <dbReference type="Pfam" id="PF13290"/>
    </source>
</evidence>
<evidence type="ECO:0000259" key="5">
    <source>
        <dbReference type="Pfam" id="PF00112"/>
    </source>
</evidence>
<evidence type="ECO:0000313" key="8">
    <source>
        <dbReference type="EMBL" id="KKI51521.1"/>
    </source>
</evidence>
<dbReference type="Gene3D" id="2.60.120.380">
    <property type="match status" value="1"/>
</dbReference>
<dbReference type="Gene3D" id="3.90.70.10">
    <property type="entry name" value="Cysteine proteinases"/>
    <property type="match status" value="1"/>
</dbReference>
<feature type="domain" description="Lectin-like" evidence="7">
    <location>
        <begin position="656"/>
        <end position="809"/>
    </location>
</feature>
<evidence type="ECO:0000259" key="7">
    <source>
        <dbReference type="Pfam" id="PF18560"/>
    </source>
</evidence>
<organism evidence="8 9">
    <name type="scientific">Christensenella hongkongensis</name>
    <dbReference type="NCBI Taxonomy" id="270498"/>
    <lineage>
        <taxon>Bacteria</taxon>
        <taxon>Bacillati</taxon>
        <taxon>Bacillota</taxon>
        <taxon>Clostridia</taxon>
        <taxon>Christensenellales</taxon>
        <taxon>Christensenellaceae</taxon>
        <taxon>Christensenella</taxon>
    </lineage>
</organism>
<dbReference type="OrthoDB" id="3648721at2"/>
<gene>
    <name evidence="8" type="ORF">CHK_1013</name>
</gene>
<evidence type="ECO:0000256" key="4">
    <source>
        <dbReference type="SAM" id="SignalP"/>
    </source>
</evidence>
<dbReference type="InterPro" id="IPR038765">
    <property type="entry name" value="Papain-like_cys_pep_sf"/>
</dbReference>
<dbReference type="SUPFAM" id="SSF54001">
    <property type="entry name" value="Cysteine proteinases"/>
    <property type="match status" value="2"/>
</dbReference>
<feature type="compositionally biased region" description="Polar residues" evidence="2">
    <location>
        <begin position="1218"/>
        <end position="1231"/>
    </location>
</feature>
<keyword evidence="3" id="KW-0812">Transmembrane</keyword>
<dbReference type="EMBL" id="LAYJ01000076">
    <property type="protein sequence ID" value="KKI51521.1"/>
    <property type="molecule type" value="Genomic_DNA"/>
</dbReference>
<protein>
    <submittedName>
        <fullName evidence="8">Cell surface protein</fullName>
    </submittedName>
</protein>
<feature type="domain" description="Peptidase C1A papain C-terminal" evidence="5">
    <location>
        <begin position="433"/>
        <end position="631"/>
    </location>
</feature>
<name>A0A0M2NKP1_9FIRM</name>
<evidence type="ECO:0000256" key="2">
    <source>
        <dbReference type="SAM" id="MobiDB-lite"/>
    </source>
</evidence>
<reference evidence="8 9" key="1">
    <citation type="submission" date="2015-04" db="EMBL/GenBank/DDBJ databases">
        <title>Draft genome sequence of bacteremic isolate Catabacter hongkongensis type strain HKU16T.</title>
        <authorList>
            <person name="Lau S.K."/>
            <person name="Teng J.L."/>
            <person name="Huang Y."/>
            <person name="Curreem S.O."/>
            <person name="Tsui S.K."/>
            <person name="Woo P.C."/>
        </authorList>
    </citation>
    <scope>NUCLEOTIDE SEQUENCE [LARGE SCALE GENOMIC DNA]</scope>
    <source>
        <strain evidence="8 9">HKU16</strain>
    </source>
</reference>
<dbReference type="Gene3D" id="2.40.50.170">
    <property type="entry name" value="Cysteine proteinases. Chain C"/>
    <property type="match status" value="1"/>
</dbReference>
<dbReference type="InterPro" id="IPR013128">
    <property type="entry name" value="Peptidase_C1A"/>
</dbReference>
<dbReference type="PANTHER" id="PTHR12411">
    <property type="entry name" value="CYSTEINE PROTEASE FAMILY C1-RELATED"/>
    <property type="match status" value="1"/>
</dbReference>
<proteinExistence type="inferred from homology"/>
<sequence>MKRIICWLVAIILAVTAVFSCVSFAFAAEGPAELSLVFENCDPPEAGDLYAAEEDTTVRVADTAPAGGETIYYMLMFTLKNKETRMTERIAYTGTILLREAIAQAVADGVLTQEELDGVGVVFIDMTAGDEYDPVASGNARFMPATCKQVAFDQAAGEYPAGTQLGLSSGTADAQIYYTLDGTSPKLSSASLYNPANKLTLTEDVRILASARKAGLKSSEPASGAYTVHKSGMVTADPAPGTVAAGTQVTLRAAADEKILYTTDGTVPAQGAAGTTDSGADTAVVVIGQDTLINARTHKDGVAMGNVQRFSYTVGGMGDQYEPNDARETATDVSFPSKIRATIHSAADVDYYKFHYSYATPIELLLFQPDEEDAAYSLTLLRSDGSEVAASALAGDQRITAELVEGDYYAVVKSPDGAFSAKEYTLTISKQAAEGLDLSEYNMLNAMLNADSSEECYTPTEGRGGVLSGGDIYMALAYLARWSGPVLEEDDPYMLDEFGGDVSEFAYNQLPARYHLRQAILLPDREKTAEDTLHYKNAIYTYGAIYCGIRHQEGEGGYYDETGSYYFKPEADMAGGGHAISLVGWDDTVPAEQFTVTVDGSSYTPAGDGAFIAKNNYGTEKGQNGFFYISYYSADLSANPAAAIFVDNPSSDYDNIYQYDPLGYTNLYEPSQYSRGKVLYTKNVFTAAGAQDVKAVSFYSMHEDQDYDVYLEANGETRHVASGAHKYKGYYTVELGEGISVAAGEEFSVTVRLQNRDGSDVVAAIEMPIAGRSDRARAQAGQSFTSTDGRDWTDISAKYSANNCIKVFTDGAGGGTDDSSQGGVGRVLSVAQLERTGELSIPAAAPDSASGSGQNTTSSLPQGRTADPVTNLPEKFDLRDIGAVTPVKNQGWIPSCWTFATMSSAESILLRQNNIAEQMGVESVSIDGADSVYLEIGQTADFSATATVTPNEEVFSGIRWSYAGDLDSIDIRMETGCSGETAVLFTAKATGTVVVTATSTADDTKSVSKTITIVQDAQIPGAEGKEIISLPRMEDGLELEKIQEALNGLGPQQALLIPAEEGTIVPKEVFEQIKGQDKTVIFAILDDTGKVVARFVFYGGDITAAMDMSLAFSNTPGEAAKNAAVFPQGTKLLFLNFGHSGALPGKATVSVLAVPPFGTGEETYLYYFNGTEYDDISTQSVDSAGYAAFTLEHCSEYVLANQKQPDSGGTADSGSGTQQENGTQQGSGAQTGDTKDMTLWVIVAIIAGAAVAAAVLIVLLRRRSGK</sequence>
<accession>A0A0M2NKP1</accession>
<feature type="transmembrane region" description="Helical" evidence="3">
    <location>
        <begin position="1237"/>
        <end position="1260"/>
    </location>
</feature>
<dbReference type="AlphaFoldDB" id="A0A0M2NKP1"/>
<feature type="domain" description="Peptidase C1A papain C-terminal" evidence="5">
    <location>
        <begin position="872"/>
        <end position="916"/>
    </location>
</feature>
<feature type="region of interest" description="Disordered" evidence="2">
    <location>
        <begin position="842"/>
        <end position="871"/>
    </location>
</feature>
<keyword evidence="3" id="KW-1133">Transmembrane helix</keyword>
<keyword evidence="3" id="KW-0472">Membrane</keyword>
<dbReference type="RefSeq" id="WP_046442916.1">
    <property type="nucleotide sequence ID" value="NZ_LAYJ01000076.1"/>
</dbReference>
<feature type="domain" description="GH29D-like beta-sandwich" evidence="6">
    <location>
        <begin position="238"/>
        <end position="307"/>
    </location>
</feature>
<feature type="domain" description="GH29D-like beta-sandwich" evidence="6">
    <location>
        <begin position="155"/>
        <end position="221"/>
    </location>
</feature>
<dbReference type="Proteomes" id="UP000034076">
    <property type="component" value="Unassembled WGS sequence"/>
</dbReference>
<dbReference type="STRING" id="270498.CHK_1013"/>
<feature type="region of interest" description="Disordered" evidence="2">
    <location>
        <begin position="1202"/>
        <end position="1231"/>
    </location>
</feature>
<dbReference type="Pfam" id="PF00112">
    <property type="entry name" value="Peptidase_C1"/>
    <property type="match status" value="2"/>
</dbReference>
<evidence type="ECO:0000256" key="1">
    <source>
        <dbReference type="ARBA" id="ARBA00008455"/>
    </source>
</evidence>
<dbReference type="InterPro" id="IPR000668">
    <property type="entry name" value="Peptidase_C1A_C"/>
</dbReference>
<feature type="signal peptide" evidence="4">
    <location>
        <begin position="1"/>
        <end position="27"/>
    </location>
</feature>
<dbReference type="InterPro" id="IPR040528">
    <property type="entry name" value="Lectin-like"/>
</dbReference>
<dbReference type="GO" id="GO:0006508">
    <property type="term" value="P:proteolysis"/>
    <property type="evidence" value="ECO:0007669"/>
    <property type="project" value="InterPro"/>
</dbReference>
<keyword evidence="9" id="KW-1185">Reference proteome</keyword>
<comment type="caution">
    <text evidence="8">The sequence shown here is derived from an EMBL/GenBank/DDBJ whole genome shotgun (WGS) entry which is preliminary data.</text>
</comment>
<dbReference type="InterPro" id="IPR059177">
    <property type="entry name" value="GH29D-like_dom"/>
</dbReference>
<comment type="similarity">
    <text evidence="1">Belongs to the peptidase C1 family.</text>
</comment>
<feature type="compositionally biased region" description="Low complexity" evidence="2">
    <location>
        <begin position="842"/>
        <end position="853"/>
    </location>
</feature>
<dbReference type="PROSITE" id="PS51257">
    <property type="entry name" value="PROKAR_LIPOPROTEIN"/>
    <property type="match status" value="1"/>
</dbReference>
<dbReference type="PATRIC" id="fig|270498.16.peg.1211"/>
<feature type="chain" id="PRO_5005638720" evidence="4">
    <location>
        <begin position="28"/>
        <end position="1266"/>
    </location>
</feature>
<evidence type="ECO:0000256" key="3">
    <source>
        <dbReference type="SAM" id="Phobius"/>
    </source>
</evidence>
<feature type="compositionally biased region" description="Low complexity" evidence="2">
    <location>
        <begin position="1206"/>
        <end position="1217"/>
    </location>
</feature>